<protein>
    <submittedName>
        <fullName evidence="1">Uncharacterized protein</fullName>
    </submittedName>
</protein>
<dbReference type="Proteomes" id="UP000317180">
    <property type="component" value="Unassembled WGS sequence"/>
</dbReference>
<gene>
    <name evidence="1" type="ORF">BAG01nite_11980</name>
</gene>
<proteinExistence type="predicted"/>
<dbReference type="EMBL" id="BJOD01000010">
    <property type="protein sequence ID" value="GED25096.1"/>
    <property type="molecule type" value="Genomic_DNA"/>
</dbReference>
<sequence length="61" mass="6998">MLEDSFKKLSSENQEDKIRHLYFESVRECKFFGGKWVFNRWRVPSTALHGGAGMIGSFANG</sequence>
<evidence type="ECO:0000313" key="2">
    <source>
        <dbReference type="Proteomes" id="UP000317180"/>
    </source>
</evidence>
<name>A0ABQ0SMJ5_9BACL</name>
<keyword evidence="2" id="KW-1185">Reference proteome</keyword>
<organism evidence="1 2">
    <name type="scientific">Brevibacillus agri</name>
    <dbReference type="NCBI Taxonomy" id="51101"/>
    <lineage>
        <taxon>Bacteria</taxon>
        <taxon>Bacillati</taxon>
        <taxon>Bacillota</taxon>
        <taxon>Bacilli</taxon>
        <taxon>Bacillales</taxon>
        <taxon>Paenibacillaceae</taxon>
        <taxon>Brevibacillus</taxon>
    </lineage>
</organism>
<accession>A0ABQ0SMJ5</accession>
<evidence type="ECO:0000313" key="1">
    <source>
        <dbReference type="EMBL" id="GED25096.1"/>
    </source>
</evidence>
<reference evidence="1 2" key="1">
    <citation type="submission" date="2019-06" db="EMBL/GenBank/DDBJ databases">
        <title>Whole genome shotgun sequence of Brevibacillus agri NBRC 15538.</title>
        <authorList>
            <person name="Hosoyama A."/>
            <person name="Uohara A."/>
            <person name="Ohji S."/>
            <person name="Ichikawa N."/>
        </authorList>
    </citation>
    <scope>NUCLEOTIDE SEQUENCE [LARGE SCALE GENOMIC DNA]</scope>
    <source>
        <strain evidence="1 2">NBRC 15538</strain>
    </source>
</reference>
<comment type="caution">
    <text evidence="1">The sequence shown here is derived from an EMBL/GenBank/DDBJ whole genome shotgun (WGS) entry which is preliminary data.</text>
</comment>